<dbReference type="Proteomes" id="UP001530377">
    <property type="component" value="Unassembled WGS sequence"/>
</dbReference>
<dbReference type="AlphaFoldDB" id="A0ABD3RX58"/>
<evidence type="ECO:0000256" key="1">
    <source>
        <dbReference type="SAM" id="MobiDB-lite"/>
    </source>
</evidence>
<dbReference type="InterPro" id="IPR011989">
    <property type="entry name" value="ARM-like"/>
</dbReference>
<evidence type="ECO:0000259" key="2">
    <source>
        <dbReference type="Pfam" id="PF12348"/>
    </source>
</evidence>
<feature type="region of interest" description="Disordered" evidence="1">
    <location>
        <begin position="628"/>
        <end position="690"/>
    </location>
</feature>
<dbReference type="Gene3D" id="1.25.10.10">
    <property type="entry name" value="Leucine-rich Repeat Variant"/>
    <property type="match status" value="2"/>
</dbReference>
<dbReference type="PANTHER" id="PTHR21567">
    <property type="entry name" value="CLASP"/>
    <property type="match status" value="1"/>
</dbReference>
<name>A0ABD3RX58_9STRA</name>
<dbReference type="InterPro" id="IPR024395">
    <property type="entry name" value="CLASP_N_dom"/>
</dbReference>
<proteinExistence type="predicted"/>
<dbReference type="GO" id="GO:0000278">
    <property type="term" value="P:mitotic cell cycle"/>
    <property type="evidence" value="ECO:0007669"/>
    <property type="project" value="UniProtKB-ARBA"/>
</dbReference>
<dbReference type="EMBL" id="JALLPB020000132">
    <property type="protein sequence ID" value="KAL3816778.1"/>
    <property type="molecule type" value="Genomic_DNA"/>
</dbReference>
<dbReference type="GO" id="GO:0000226">
    <property type="term" value="P:microtubule cytoskeleton organization"/>
    <property type="evidence" value="ECO:0007669"/>
    <property type="project" value="UniProtKB-ARBA"/>
</dbReference>
<keyword evidence="4" id="KW-1185">Reference proteome</keyword>
<organism evidence="3 4">
    <name type="scientific">Cyclostephanos tholiformis</name>
    <dbReference type="NCBI Taxonomy" id="382380"/>
    <lineage>
        <taxon>Eukaryota</taxon>
        <taxon>Sar</taxon>
        <taxon>Stramenopiles</taxon>
        <taxon>Ochrophyta</taxon>
        <taxon>Bacillariophyta</taxon>
        <taxon>Coscinodiscophyceae</taxon>
        <taxon>Thalassiosirophycidae</taxon>
        <taxon>Stephanodiscales</taxon>
        <taxon>Stephanodiscaceae</taxon>
        <taxon>Cyclostephanos</taxon>
    </lineage>
</organism>
<dbReference type="InterPro" id="IPR016024">
    <property type="entry name" value="ARM-type_fold"/>
</dbReference>
<feature type="region of interest" description="Disordered" evidence="1">
    <location>
        <begin position="568"/>
        <end position="591"/>
    </location>
</feature>
<protein>
    <recommendedName>
        <fullName evidence="2">CLASP N-terminal domain-containing protein</fullName>
    </recommendedName>
</protein>
<dbReference type="GO" id="GO:0005819">
    <property type="term" value="C:spindle"/>
    <property type="evidence" value="ECO:0007669"/>
    <property type="project" value="UniProtKB-ARBA"/>
</dbReference>
<evidence type="ECO:0000313" key="4">
    <source>
        <dbReference type="Proteomes" id="UP001530377"/>
    </source>
</evidence>
<dbReference type="PANTHER" id="PTHR21567:SF9">
    <property type="entry name" value="CLIP-ASSOCIATING PROTEIN"/>
    <property type="match status" value="1"/>
</dbReference>
<sequence>MIAPIFGRDFVTSIASDVVVALRSDRDGDEDDDDDDGGGEMGMPRAAVDLLIALLNPDRPRNEICIDVIRESILLPACSSTRCHSQDADDADVHDGNDRDDARLRATARVARVLSSSIIAIVERVVPPASPSSDHHPADAMMVEELSMKRETAALGGLQDMRDVMLVIGTLCSDCLIGGENDDDDEARRRHLLSGMRILNAIREIHGVAAYAVESQLETLLDERATPILSRLGGGKNDADMMETSANDADAQREAMDVDEDNLEDGGGGEAKLGDACTIAPIYASMARPPVLLTSSRHLDTILVQVSETLGMTDAELWDCRLDALITLECILAGGMTSMGEDVRYMFVERLRLMPLQAQFTDLRSQITNQACRLIIASAYEYRDYVAEDSQLNQAMSQLVECIIPSVLTLCMSGTRLMAAQGTNCLMSLVSVCGIFGYPRAVPRLCDEVLGPKVHKNRKRASVIALSCSLRVWDPSVFPRHIDQLTRAVKEGATNRDPTVREEGRRLYWAMMACCEETRHAVHGMFDDRSREMKNLEKERDAIDCEWNEGGAMFELVRTGVLGQTSSVEQPAKTVEPTTKTRIPSAKMEKRSAGATLMARHGTPFKSHKVSTPMKSAGVSGGVLSAVKRPPISDRRSQISTPNAKPKLTGASISTINRNNRVIHSKTPRARPSTASTHPPSRDEKENSTPARSVGFSAYAKDSPLLSSPLVNMLARSSPLSAGKRKNMDDVLGEIISMLSDRFTPHNLYLGIKSLVLFARENPRHPTWDERFSMVLSCLLNHIKNTPTSDFGPMDFSPTNNRSSRHQMQHLYLQGVRSLLHFVPGQVRSVQVKGIIHCMLECTMDAPFEIVHTAERVLVNLFLSADAETCLEHLIPFFNIDVDLNEKGSPPALLSALRSMVVLVDRIPIASLRKVFPSLLTLFHTALCHKSMDLRKATVFILVEIHFILGEELQLDEFTDCQQRLIRVYIDRHPKNTRTMADAMAVLTAPTLII</sequence>
<reference evidence="3 4" key="1">
    <citation type="submission" date="2024-10" db="EMBL/GenBank/DDBJ databases">
        <title>Updated reference genomes for cyclostephanoid diatoms.</title>
        <authorList>
            <person name="Roberts W.R."/>
            <person name="Alverson A.J."/>
        </authorList>
    </citation>
    <scope>NUCLEOTIDE SEQUENCE [LARGE SCALE GENOMIC DNA]</scope>
    <source>
        <strain evidence="3 4">AJA228-03</strain>
    </source>
</reference>
<dbReference type="SUPFAM" id="SSF48371">
    <property type="entry name" value="ARM repeat"/>
    <property type="match status" value="1"/>
</dbReference>
<accession>A0ABD3RX58</accession>
<feature type="domain" description="CLASP N-terminal" evidence="2">
    <location>
        <begin position="318"/>
        <end position="529"/>
    </location>
</feature>
<gene>
    <name evidence="3" type="ORF">ACHAXA_001516</name>
</gene>
<dbReference type="Pfam" id="PF12348">
    <property type="entry name" value="CLASP_N"/>
    <property type="match status" value="1"/>
</dbReference>
<evidence type="ECO:0000313" key="3">
    <source>
        <dbReference type="EMBL" id="KAL3816778.1"/>
    </source>
</evidence>
<feature type="compositionally biased region" description="Polar residues" evidence="1">
    <location>
        <begin position="651"/>
        <end position="660"/>
    </location>
</feature>
<comment type="caution">
    <text evidence="3">The sequence shown here is derived from an EMBL/GenBank/DDBJ whole genome shotgun (WGS) entry which is preliminary data.</text>
</comment>